<organism evidence="3 4">
    <name type="scientific">Subsaximicrobium wynnwilliamsii</name>
    <dbReference type="NCBI Taxonomy" id="291179"/>
    <lineage>
        <taxon>Bacteria</taxon>
        <taxon>Pseudomonadati</taxon>
        <taxon>Bacteroidota</taxon>
        <taxon>Flavobacteriia</taxon>
        <taxon>Flavobacteriales</taxon>
        <taxon>Flavobacteriaceae</taxon>
        <taxon>Subsaximicrobium</taxon>
    </lineage>
</organism>
<proteinExistence type="predicted"/>
<feature type="signal peptide" evidence="1">
    <location>
        <begin position="1"/>
        <end position="18"/>
    </location>
</feature>
<dbReference type="Pfam" id="PF09832">
    <property type="entry name" value="DUF2059"/>
    <property type="match status" value="1"/>
</dbReference>
<gene>
    <name evidence="3" type="ORF">ESY86_07800</name>
</gene>
<evidence type="ECO:0000313" key="4">
    <source>
        <dbReference type="Proteomes" id="UP000321578"/>
    </source>
</evidence>
<dbReference type="OrthoDB" id="1143459at2"/>
<feature type="chain" id="PRO_5022983152" evidence="1">
    <location>
        <begin position="19"/>
        <end position="135"/>
    </location>
</feature>
<protein>
    <submittedName>
        <fullName evidence="3">DUF2059 domain-containing protein</fullName>
    </submittedName>
</protein>
<name>A0A5C6ZKI6_9FLAO</name>
<evidence type="ECO:0000259" key="2">
    <source>
        <dbReference type="Pfam" id="PF09832"/>
    </source>
</evidence>
<dbReference type="RefSeq" id="WP_147086033.1">
    <property type="nucleotide sequence ID" value="NZ_VORM01000019.1"/>
</dbReference>
<keyword evidence="1" id="KW-0732">Signal</keyword>
<dbReference type="InterPro" id="IPR018637">
    <property type="entry name" value="DUF2059"/>
</dbReference>
<evidence type="ECO:0000313" key="3">
    <source>
        <dbReference type="EMBL" id="TXD89675.1"/>
    </source>
</evidence>
<dbReference type="AlphaFoldDB" id="A0A5C6ZKI6"/>
<sequence length="135" mass="14948">MKKLLVAIAFVCAFSVQAQEENSVFKNQTIEFIKLTGTADAFDNAIAQIGAQVPEAKMADFKKEANGTLDELYSKIADLYMKEFTEEDIAELVVFYKTDLGEKLASKQTTLTQSAMMVGQTWGMKVGQIAQKYAN</sequence>
<reference evidence="3 4" key="1">
    <citation type="submission" date="2019-08" db="EMBL/GenBank/DDBJ databases">
        <title>Genomes of Subsaximicrobium wynnwilliamsii strains.</title>
        <authorList>
            <person name="Bowman J.P."/>
        </authorList>
    </citation>
    <scope>NUCLEOTIDE SEQUENCE [LARGE SCALE GENOMIC DNA]</scope>
    <source>
        <strain evidence="3 4">2-80-2</strain>
    </source>
</reference>
<comment type="caution">
    <text evidence="3">The sequence shown here is derived from an EMBL/GenBank/DDBJ whole genome shotgun (WGS) entry which is preliminary data.</text>
</comment>
<evidence type="ECO:0000256" key="1">
    <source>
        <dbReference type="SAM" id="SignalP"/>
    </source>
</evidence>
<dbReference type="EMBL" id="VORO01000006">
    <property type="protein sequence ID" value="TXD89675.1"/>
    <property type="molecule type" value="Genomic_DNA"/>
</dbReference>
<dbReference type="Proteomes" id="UP000321578">
    <property type="component" value="Unassembled WGS sequence"/>
</dbReference>
<keyword evidence="4" id="KW-1185">Reference proteome</keyword>
<accession>A0A5C6ZKI6</accession>
<feature type="domain" description="DUF2059" evidence="2">
    <location>
        <begin position="71"/>
        <end position="127"/>
    </location>
</feature>